<dbReference type="EMBL" id="CABFNS010000851">
    <property type="protein sequence ID" value="VUC32849.1"/>
    <property type="molecule type" value="Genomic_DNA"/>
</dbReference>
<feature type="compositionally biased region" description="Polar residues" evidence="1">
    <location>
        <begin position="750"/>
        <end position="759"/>
    </location>
</feature>
<feature type="region of interest" description="Disordered" evidence="1">
    <location>
        <begin position="225"/>
        <end position="252"/>
    </location>
</feature>
<dbReference type="InterPro" id="IPR013087">
    <property type="entry name" value="Znf_C2H2_type"/>
</dbReference>
<evidence type="ECO:0000256" key="1">
    <source>
        <dbReference type="SAM" id="MobiDB-lite"/>
    </source>
</evidence>
<feature type="domain" description="C2H2-type" evidence="2">
    <location>
        <begin position="474"/>
        <end position="501"/>
    </location>
</feature>
<name>A0ABY6UNR4_BIOOC</name>
<feature type="domain" description="C2H2-type" evidence="2">
    <location>
        <begin position="830"/>
        <end position="855"/>
    </location>
</feature>
<evidence type="ECO:0000313" key="4">
    <source>
        <dbReference type="Proteomes" id="UP000766486"/>
    </source>
</evidence>
<keyword evidence="4" id="KW-1185">Reference proteome</keyword>
<dbReference type="PANTHER" id="PTHR35391:SF7">
    <property type="entry name" value="C2H2-TYPE DOMAIN-CONTAINING PROTEIN"/>
    <property type="match status" value="1"/>
</dbReference>
<dbReference type="SUPFAM" id="SSF47874">
    <property type="entry name" value="Annexin"/>
    <property type="match status" value="1"/>
</dbReference>
<dbReference type="Gene3D" id="1.10.220.10">
    <property type="entry name" value="Annexin"/>
    <property type="match status" value="3"/>
</dbReference>
<dbReference type="Pfam" id="PF25438">
    <property type="entry name" value="DUF7896"/>
    <property type="match status" value="1"/>
</dbReference>
<evidence type="ECO:0000313" key="3">
    <source>
        <dbReference type="EMBL" id="VUC32849.1"/>
    </source>
</evidence>
<dbReference type="SMART" id="SM00355">
    <property type="entry name" value="ZnF_C2H2"/>
    <property type="match status" value="3"/>
</dbReference>
<organism evidence="3 4">
    <name type="scientific">Bionectria ochroleuca</name>
    <name type="common">Gliocladium roseum</name>
    <dbReference type="NCBI Taxonomy" id="29856"/>
    <lineage>
        <taxon>Eukaryota</taxon>
        <taxon>Fungi</taxon>
        <taxon>Dikarya</taxon>
        <taxon>Ascomycota</taxon>
        <taxon>Pezizomycotina</taxon>
        <taxon>Sordariomycetes</taxon>
        <taxon>Hypocreomycetidae</taxon>
        <taxon>Hypocreales</taxon>
        <taxon>Bionectriaceae</taxon>
        <taxon>Clonostachys</taxon>
    </lineage>
</organism>
<feature type="domain" description="C2H2-type" evidence="2">
    <location>
        <begin position="776"/>
        <end position="802"/>
    </location>
</feature>
<feature type="compositionally biased region" description="Polar residues" evidence="1">
    <location>
        <begin position="967"/>
        <end position="985"/>
    </location>
</feature>
<sequence>MAEADSVDPAEPEETDSSSGQETVATLAELCLNTFQQGLKLSASHHPRYLALIEDQLARFSIWTSGNGVFAKARASMDHRLREAPDVQLAVCSLLEALDDSLQTCLSSLELVGNRHEDSNAFDVQNDDFKSDVQSVAKEISLLYRLTNTIRRASKERQNAKAAKSYHIRDDEGNIIEPLLQELYSHYILGRFPSIENNLRSRLAASMVLRRKMVLYRRSRYGTNPIRADKNVSQPKIDFPQTHTQPTDEDEPSEELVDGIEAVATAAPQSSIQSQAPSATTLAIEDYKKTSTPSVISATKTVALANHEELPFPPIPNGRVKDRYKKLMQIRWDEFEKDMMPELRGLELTYAIDRNLKSTSRALQRPVIRKSLRSCLDFGLEDSPSPGRQEALRKVFSSFASYQPDGSAWQSTELYATLSQKIETVSSSLRLDWIECNEAIGELTCPYCLYAIPSLSVAEDKKWKAHVTKDLDAYVCLFDECDKPDKLFSHSSDWLSHMREHTLRWRCSSKAHSPLTFLSEAQYLHHVRQDHPRSLTEPQLRALAQRNARPTVPMFDFCPICGTDEAAHNLEDHIVGHLRFLALKSLPPHEEDGSGSSDGESGSAAASGPASRSTIKNDPERHVNVVFEDRGDISTWGSTNSEQASPSIYEPWGGYRGYIKSQNSSSMKMGADPTNKIPHLAAMYREEDENRFLWHNDPSRYFVEDTIFKQIPTKNRRNFEWGFVTYRTDEPTEALQHDSIIQGFADHSSKTLSTQTGGPVQSEHPGEFERRKEPRVFCSQCSEHPSGFRSDLELQRHINAKHVTEVTKFVCRDPASAGLESKIQPKVPLKGCKDCDSGKQYMAYYNAAAHLRRAHFVPKLSRGKIGRAKEKRAGKASGGWPPMNDLALWYEKITVMREDVAVSSTDEAESLSDEFGNMDIEAEDFEPEPNLPEASTSGLSDGENPEPFSESRPIDPLPPTFWPEFLGNTSNSLQPDDLVNSSSGFGIQKPFSERKSRSRHEKEQEIEDEQYKQRLRDRMSNPRTIPSSNGRRHRILYEDSTRPIDSSGRKSSHLDASGDREVVFCHNCENEWYRDQHGLECPRCESDLIEIVNLENDPRDVWNTQADSGTLDADSTEEFRFNFPHDSRQDRHPTAVTLGSTDDAVTKSTSLETASIPESTQISDVADRLARALVGSKEVNTHTLIQDLPLFTHDQMMSLRTKYKSLVKTGPERKGVNIAKHIRARLKDNPLMMKASYSVALGKWESEAYWCSIDHHSPEIRRELLIESLMGRTNEDVRRIKEAFLDKKYDNSLKKCIDSELAENKFKRALLLVLEERQMDESDSSGQTLPIDKEQAARDVEDIRSAIQSERGGEWRLIEIVLRGSAMYLRELLEVYQKQYSSHLTRDILKKCENLVGEFLAHILNGVINRPTRDALLLHSAITSLRFGRTVSRENELRPELLISRLVRYHWDREHMGAVSNEYSSRYGSSLGEAVKETTSGDWGEFCVRLCTAHLKGKIHVDSLT</sequence>
<reference evidence="3 4" key="1">
    <citation type="submission" date="2019-06" db="EMBL/GenBank/DDBJ databases">
        <authorList>
            <person name="Broberg M."/>
        </authorList>
    </citation>
    <scope>NUCLEOTIDE SEQUENCE [LARGE SCALE GENOMIC DNA]</scope>
</reference>
<dbReference type="InterPro" id="IPR057218">
    <property type="entry name" value="DUF7896"/>
</dbReference>
<feature type="compositionally biased region" description="Low complexity" evidence="1">
    <location>
        <begin position="594"/>
        <end position="613"/>
    </location>
</feature>
<evidence type="ECO:0000259" key="2">
    <source>
        <dbReference type="SMART" id="SM00355"/>
    </source>
</evidence>
<feature type="compositionally biased region" description="Basic and acidic residues" evidence="1">
    <location>
        <begin position="991"/>
        <end position="1020"/>
    </location>
</feature>
<protein>
    <recommendedName>
        <fullName evidence="2">C2H2-type domain-containing protein</fullName>
    </recommendedName>
</protein>
<feature type="compositionally biased region" description="Acidic residues" evidence="1">
    <location>
        <begin position="1"/>
        <end position="16"/>
    </location>
</feature>
<dbReference type="PANTHER" id="PTHR35391">
    <property type="entry name" value="C2H2-TYPE DOMAIN-CONTAINING PROTEIN-RELATED"/>
    <property type="match status" value="1"/>
</dbReference>
<comment type="caution">
    <text evidence="3">The sequence shown here is derived from an EMBL/GenBank/DDBJ whole genome shotgun (WGS) entry which is preliminary data.</text>
</comment>
<gene>
    <name evidence="3" type="ORF">CLO192961_LOCUS329097</name>
</gene>
<feature type="region of interest" description="Disordered" evidence="1">
    <location>
        <begin position="588"/>
        <end position="623"/>
    </location>
</feature>
<dbReference type="Proteomes" id="UP000766486">
    <property type="component" value="Unassembled WGS sequence"/>
</dbReference>
<proteinExistence type="predicted"/>
<accession>A0ABY6UNR4</accession>
<feature type="region of interest" description="Disordered" evidence="1">
    <location>
        <begin position="922"/>
        <end position="1031"/>
    </location>
</feature>
<dbReference type="InterPro" id="IPR037104">
    <property type="entry name" value="Annexin_sf"/>
</dbReference>
<feature type="region of interest" description="Disordered" evidence="1">
    <location>
        <begin position="1"/>
        <end position="22"/>
    </location>
</feature>
<feature type="region of interest" description="Disordered" evidence="1">
    <location>
        <begin position="749"/>
        <end position="771"/>
    </location>
</feature>